<accession>A0AAW9SGX0</accession>
<evidence type="ECO:0000256" key="1">
    <source>
        <dbReference type="ARBA" id="ARBA00008814"/>
    </source>
</evidence>
<dbReference type="AlphaFoldDB" id="A0AAW9SGX0"/>
<reference evidence="4" key="2">
    <citation type="submission" date="2024-05" db="EMBL/GenBank/DDBJ databases">
        <authorList>
            <person name="Wolfe A."/>
        </authorList>
    </citation>
    <scope>NUCLEOTIDE SEQUENCE</scope>
    <source>
        <strain evidence="4">UMB1064</strain>
    </source>
</reference>
<comment type="similarity">
    <text evidence="1">Belongs to the bacterial solute-binding protein 8 family.</text>
</comment>
<comment type="caution">
    <text evidence="4">The sequence shown here is derived from an EMBL/GenBank/DDBJ whole genome shotgun (WGS) entry which is preliminary data.</text>
</comment>
<dbReference type="GO" id="GO:0071281">
    <property type="term" value="P:cellular response to iron ion"/>
    <property type="evidence" value="ECO:0007669"/>
    <property type="project" value="TreeGrafter"/>
</dbReference>
<evidence type="ECO:0000256" key="2">
    <source>
        <dbReference type="SAM" id="SignalP"/>
    </source>
</evidence>
<evidence type="ECO:0000313" key="4">
    <source>
        <dbReference type="EMBL" id="MEO3716447.1"/>
    </source>
</evidence>
<keyword evidence="2" id="KW-0732">Signal</keyword>
<dbReference type="RefSeq" id="WP_070851277.1">
    <property type="nucleotide sequence ID" value="NZ_JAFJMB010000009.1"/>
</dbReference>
<dbReference type="Gene3D" id="3.40.50.1980">
    <property type="entry name" value="Nitrogenase molybdenum iron protein domain"/>
    <property type="match status" value="2"/>
</dbReference>
<evidence type="ECO:0000259" key="3">
    <source>
        <dbReference type="PROSITE" id="PS50983"/>
    </source>
</evidence>
<dbReference type="Proteomes" id="UP001223646">
    <property type="component" value="Unassembled WGS sequence"/>
</dbReference>
<dbReference type="PANTHER" id="PTHR30535">
    <property type="entry name" value="VITAMIN B12-BINDING PROTEIN"/>
    <property type="match status" value="1"/>
</dbReference>
<gene>
    <name evidence="4" type="ORF">QP460_002415</name>
</gene>
<dbReference type="PROSITE" id="PS50983">
    <property type="entry name" value="FE_B12_PBP"/>
    <property type="match status" value="1"/>
</dbReference>
<dbReference type="CDD" id="cd01143">
    <property type="entry name" value="YvrC"/>
    <property type="match status" value="1"/>
</dbReference>
<evidence type="ECO:0000313" key="5">
    <source>
        <dbReference type="Proteomes" id="UP001223646"/>
    </source>
</evidence>
<protein>
    <submittedName>
        <fullName evidence="4">ABC transporter substrate-binding protein</fullName>
    </submittedName>
</protein>
<feature type="domain" description="Fe/B12 periplasmic-binding" evidence="3">
    <location>
        <begin position="44"/>
        <end position="294"/>
    </location>
</feature>
<proteinExistence type="inferred from homology"/>
<dbReference type="PANTHER" id="PTHR30535:SF34">
    <property type="entry name" value="MOLYBDATE-BINDING PROTEIN MOLA"/>
    <property type="match status" value="1"/>
</dbReference>
<organism evidence="4 5">
    <name type="scientific">Corynebacterium amycolatum</name>
    <dbReference type="NCBI Taxonomy" id="43765"/>
    <lineage>
        <taxon>Bacteria</taxon>
        <taxon>Bacillati</taxon>
        <taxon>Actinomycetota</taxon>
        <taxon>Actinomycetes</taxon>
        <taxon>Mycobacteriales</taxon>
        <taxon>Corynebacteriaceae</taxon>
        <taxon>Corynebacterium</taxon>
    </lineage>
</organism>
<feature type="chain" id="PRO_5043993090" evidence="2">
    <location>
        <begin position="27"/>
        <end position="301"/>
    </location>
</feature>
<dbReference type="PROSITE" id="PS51257">
    <property type="entry name" value="PROKAR_LIPOPROTEIN"/>
    <property type="match status" value="1"/>
</dbReference>
<dbReference type="Pfam" id="PF01497">
    <property type="entry name" value="Peripla_BP_2"/>
    <property type="match status" value="1"/>
</dbReference>
<sequence>MKIKSLSAGLCALMLFLVGCTTSDDAADTPSDKSTGGSGNVAKRIVSLSPTATETLYEIGAGDQVVAVDSLSDVPENAPRRDFSGFNPNPEAVIAEDPDLVIASDDANGLGTALDAVDIELLLLPAATTFKQAYDQIEQVGERTGHADNAQKLVGRMKKEIEATVDSVDSDIRNAGLSYFHEADSTLYSAGDATFIGQAYSLFGLKSVAGAGDDYPQLTNEAIIQANPDLIFLADHGDAGGVTEEDVASRPGWTEISAVKNKQIIPLDPNLASRWGPRLPQLIQEIAEALKSRQQVPTPAQ</sequence>
<dbReference type="EMBL" id="JASOOY020000009">
    <property type="protein sequence ID" value="MEO3716447.1"/>
    <property type="molecule type" value="Genomic_DNA"/>
</dbReference>
<feature type="signal peptide" evidence="2">
    <location>
        <begin position="1"/>
        <end position="26"/>
    </location>
</feature>
<reference evidence="4" key="1">
    <citation type="submission" date="2023-05" db="EMBL/GenBank/DDBJ databases">
        <authorList>
            <person name="Du J."/>
        </authorList>
    </citation>
    <scope>NUCLEOTIDE SEQUENCE</scope>
    <source>
        <strain evidence="4">UMB1064</strain>
    </source>
</reference>
<name>A0AAW9SGX0_CORAY</name>
<dbReference type="InterPro" id="IPR002491">
    <property type="entry name" value="ABC_transptr_periplasmic_BD"/>
</dbReference>
<dbReference type="InterPro" id="IPR050902">
    <property type="entry name" value="ABC_Transporter_SBP"/>
</dbReference>
<dbReference type="SUPFAM" id="SSF53807">
    <property type="entry name" value="Helical backbone' metal receptor"/>
    <property type="match status" value="1"/>
</dbReference>